<sequence>MQARLIPATLTLLAATVSVAAAQETAADADPAMQAADATPALSVELNAMTPTEGACRLTFLVENRLGADLDKAVFETVLLTDEGIVDRLTLFDFRDLPQDRRRVRQFDLPNLDCGGLGQVLFNAADSCDGAGIAPGACMDALDLSSRTDVEMAG</sequence>
<keyword evidence="3" id="KW-1185">Reference proteome</keyword>
<gene>
    <name evidence="2" type="ORF">EKE94_06480</name>
</gene>
<evidence type="ECO:0000313" key="3">
    <source>
        <dbReference type="Proteomes" id="UP000285908"/>
    </source>
</evidence>
<protein>
    <recommendedName>
        <fullName evidence="4">Tat pathway signal sequence domain protein</fullName>
    </recommendedName>
</protein>
<evidence type="ECO:0000256" key="1">
    <source>
        <dbReference type="SAM" id="SignalP"/>
    </source>
</evidence>
<dbReference type="Proteomes" id="UP000285908">
    <property type="component" value="Unassembled WGS sequence"/>
</dbReference>
<feature type="chain" id="PRO_5019297683" description="Tat pathway signal sequence domain protein" evidence="1">
    <location>
        <begin position="23"/>
        <end position="154"/>
    </location>
</feature>
<name>A0A438AIX6_9RHOB</name>
<proteinExistence type="predicted"/>
<accession>A0A438AIX6</accession>
<organism evidence="2 3">
    <name type="scientific">Mesobaculum littorinae</name>
    <dbReference type="NCBI Taxonomy" id="2486419"/>
    <lineage>
        <taxon>Bacteria</taxon>
        <taxon>Pseudomonadati</taxon>
        <taxon>Pseudomonadota</taxon>
        <taxon>Alphaproteobacteria</taxon>
        <taxon>Rhodobacterales</taxon>
        <taxon>Roseobacteraceae</taxon>
        <taxon>Mesobaculum</taxon>
    </lineage>
</organism>
<evidence type="ECO:0008006" key="4">
    <source>
        <dbReference type="Google" id="ProtNLM"/>
    </source>
</evidence>
<evidence type="ECO:0000313" key="2">
    <source>
        <dbReference type="EMBL" id="RVV98557.1"/>
    </source>
</evidence>
<keyword evidence="1" id="KW-0732">Signal</keyword>
<dbReference type="OrthoDB" id="7707524at2"/>
<dbReference type="AlphaFoldDB" id="A0A438AIX6"/>
<feature type="signal peptide" evidence="1">
    <location>
        <begin position="1"/>
        <end position="22"/>
    </location>
</feature>
<comment type="caution">
    <text evidence="2">The sequence shown here is derived from an EMBL/GenBank/DDBJ whole genome shotgun (WGS) entry which is preliminary data.</text>
</comment>
<reference evidence="2 3" key="1">
    <citation type="submission" date="2018-11" db="EMBL/GenBank/DDBJ databases">
        <title>Mesobaculum littorinae gen. nov., sp. nov., isolated from Littorina scabra that represents a novel genus of the order Rhodobacteraceae.</title>
        <authorList>
            <person name="Li F."/>
        </authorList>
    </citation>
    <scope>NUCLEOTIDE SEQUENCE [LARGE SCALE GENOMIC DNA]</scope>
    <source>
        <strain evidence="2 3">M0103</strain>
    </source>
</reference>
<dbReference type="RefSeq" id="WP_127905789.1">
    <property type="nucleotide sequence ID" value="NZ_RQXX01000002.1"/>
</dbReference>
<dbReference type="EMBL" id="RQXX01000002">
    <property type="protein sequence ID" value="RVV98557.1"/>
    <property type="molecule type" value="Genomic_DNA"/>
</dbReference>